<dbReference type="GO" id="GO:0003677">
    <property type="term" value="F:DNA binding"/>
    <property type="evidence" value="ECO:0007669"/>
    <property type="project" value="UniProtKB-KW"/>
</dbReference>
<dbReference type="AlphaFoldDB" id="A0A401NHU1"/>
<keyword evidence="4" id="KW-1185">Reference proteome</keyword>
<dbReference type="PANTHER" id="PTHR19303">
    <property type="entry name" value="TRANSPOSON"/>
    <property type="match status" value="1"/>
</dbReference>
<dbReference type="InterPro" id="IPR050863">
    <property type="entry name" value="CenT-Element_Derived"/>
</dbReference>
<sequence length="127" mass="14463">MDLSRRSEHTPFNGMLNVKQAKIYHDEFRTVGNCEYSAGWLQKFKKRHGIKFFKICGDESSADHEAAEEFIDEFAKIITDGNLSPEQIYNAGETLLFWGYCPRKTLTTADEKGPAGVKDVKDRLTVL</sequence>
<organism evidence="3 4">
    <name type="scientific">Scyliorhinus torazame</name>
    <name type="common">Cloudy catshark</name>
    <name type="synonym">Catulus torazame</name>
    <dbReference type="NCBI Taxonomy" id="75743"/>
    <lineage>
        <taxon>Eukaryota</taxon>
        <taxon>Metazoa</taxon>
        <taxon>Chordata</taxon>
        <taxon>Craniata</taxon>
        <taxon>Vertebrata</taxon>
        <taxon>Chondrichthyes</taxon>
        <taxon>Elasmobranchii</taxon>
        <taxon>Galeomorphii</taxon>
        <taxon>Galeoidea</taxon>
        <taxon>Carcharhiniformes</taxon>
        <taxon>Scyliorhinidae</taxon>
        <taxon>Scyliorhinus</taxon>
    </lineage>
</organism>
<evidence type="ECO:0000313" key="4">
    <source>
        <dbReference type="Proteomes" id="UP000288216"/>
    </source>
</evidence>
<gene>
    <name evidence="3" type="ORF">scyTo_0011135</name>
</gene>
<dbReference type="EMBL" id="BFAA01004962">
    <property type="protein sequence ID" value="GCB60433.1"/>
    <property type="molecule type" value="Genomic_DNA"/>
</dbReference>
<dbReference type="SUPFAM" id="SSF46689">
    <property type="entry name" value="Homeodomain-like"/>
    <property type="match status" value="1"/>
</dbReference>
<comment type="caution">
    <text evidence="3">The sequence shown here is derived from an EMBL/GenBank/DDBJ whole genome shotgun (WGS) entry which is preliminary data.</text>
</comment>
<dbReference type="PANTHER" id="PTHR19303:SF16">
    <property type="entry name" value="JERKY PROTEIN HOMOLOG-LIKE"/>
    <property type="match status" value="1"/>
</dbReference>
<evidence type="ECO:0000313" key="3">
    <source>
        <dbReference type="EMBL" id="GCB60433.1"/>
    </source>
</evidence>
<feature type="domain" description="HTH CENPB-type" evidence="2">
    <location>
        <begin position="1"/>
        <end position="54"/>
    </location>
</feature>
<dbReference type="GO" id="GO:0005634">
    <property type="term" value="C:nucleus"/>
    <property type="evidence" value="ECO:0007669"/>
    <property type="project" value="TreeGrafter"/>
</dbReference>
<evidence type="ECO:0000256" key="1">
    <source>
        <dbReference type="ARBA" id="ARBA00023125"/>
    </source>
</evidence>
<dbReference type="InterPro" id="IPR006600">
    <property type="entry name" value="HTH_CenpB_DNA-bd_dom"/>
</dbReference>
<dbReference type="PROSITE" id="PS51253">
    <property type="entry name" value="HTH_CENPB"/>
    <property type="match status" value="1"/>
</dbReference>
<dbReference type="Pfam" id="PF03221">
    <property type="entry name" value="HTH_Tnp_Tc5"/>
    <property type="match status" value="1"/>
</dbReference>
<dbReference type="InterPro" id="IPR009057">
    <property type="entry name" value="Homeodomain-like_sf"/>
</dbReference>
<keyword evidence="1" id="KW-0238">DNA-binding</keyword>
<protein>
    <recommendedName>
        <fullName evidence="2">HTH CENPB-type domain-containing protein</fullName>
    </recommendedName>
</protein>
<dbReference type="Proteomes" id="UP000288216">
    <property type="component" value="Unassembled WGS sequence"/>
</dbReference>
<dbReference type="Gene3D" id="1.10.10.60">
    <property type="entry name" value="Homeodomain-like"/>
    <property type="match status" value="1"/>
</dbReference>
<dbReference type="OrthoDB" id="125347at2759"/>
<accession>A0A401NHU1</accession>
<name>A0A401NHU1_SCYTO</name>
<dbReference type="OMA" id="NCEYSAG"/>
<proteinExistence type="predicted"/>
<reference evidence="3 4" key="1">
    <citation type="journal article" date="2018" name="Nat. Ecol. Evol.">
        <title>Shark genomes provide insights into elasmobranch evolution and the origin of vertebrates.</title>
        <authorList>
            <person name="Hara Y"/>
            <person name="Yamaguchi K"/>
            <person name="Onimaru K"/>
            <person name="Kadota M"/>
            <person name="Koyanagi M"/>
            <person name="Keeley SD"/>
            <person name="Tatsumi K"/>
            <person name="Tanaka K"/>
            <person name="Motone F"/>
            <person name="Kageyama Y"/>
            <person name="Nozu R"/>
            <person name="Adachi N"/>
            <person name="Nishimura O"/>
            <person name="Nakagawa R"/>
            <person name="Tanegashima C"/>
            <person name="Kiyatake I"/>
            <person name="Matsumoto R"/>
            <person name="Murakumo K"/>
            <person name="Nishida K"/>
            <person name="Terakita A"/>
            <person name="Kuratani S"/>
            <person name="Sato K"/>
            <person name="Hyodo S Kuraku.S."/>
        </authorList>
    </citation>
    <scope>NUCLEOTIDE SEQUENCE [LARGE SCALE GENOMIC DNA]</scope>
</reference>
<dbReference type="STRING" id="75743.A0A401NHU1"/>
<evidence type="ECO:0000259" key="2">
    <source>
        <dbReference type="PROSITE" id="PS51253"/>
    </source>
</evidence>